<dbReference type="EMBL" id="JABEPP010000001">
    <property type="protein sequence ID" value="NNM71389.1"/>
    <property type="molecule type" value="Genomic_DNA"/>
</dbReference>
<gene>
    <name evidence="1" type="ORF">HJG44_03130</name>
</gene>
<name>A0A849I4S6_9HYPH</name>
<dbReference type="Proteomes" id="UP000564885">
    <property type="component" value="Unassembled WGS sequence"/>
</dbReference>
<keyword evidence="2" id="KW-1185">Reference proteome</keyword>
<comment type="caution">
    <text evidence="1">The sequence shown here is derived from an EMBL/GenBank/DDBJ whole genome shotgun (WGS) entry which is preliminary data.</text>
</comment>
<dbReference type="AlphaFoldDB" id="A0A849I4S6"/>
<evidence type="ECO:0000313" key="1">
    <source>
        <dbReference type="EMBL" id="NNM71389.1"/>
    </source>
</evidence>
<accession>A0A849I4S6</accession>
<evidence type="ECO:0000313" key="2">
    <source>
        <dbReference type="Proteomes" id="UP000564885"/>
    </source>
</evidence>
<protein>
    <submittedName>
        <fullName evidence="1">Uncharacterized protein</fullName>
    </submittedName>
</protein>
<sequence length="86" mass="9576">MRELPQDAGAAVKLLADEVKRLNGKVAALEAYVASLHGTVTRDPEALRRFADYCCKERPAVGSAEYDWACATLDTLMHNRWCDPRP</sequence>
<reference evidence="1 2" key="1">
    <citation type="submission" date="2020-04" db="EMBL/GenBank/DDBJ databases">
        <title>Enterovirga sp. isolate from soil.</title>
        <authorList>
            <person name="Chea S."/>
            <person name="Kim D.-U."/>
        </authorList>
    </citation>
    <scope>NUCLEOTIDE SEQUENCE [LARGE SCALE GENOMIC DNA]</scope>
    <source>
        <strain evidence="1 2">DB1703</strain>
    </source>
</reference>
<organism evidence="1 2">
    <name type="scientific">Enterovirga aerilata</name>
    <dbReference type="NCBI Taxonomy" id="2730920"/>
    <lineage>
        <taxon>Bacteria</taxon>
        <taxon>Pseudomonadati</taxon>
        <taxon>Pseudomonadota</taxon>
        <taxon>Alphaproteobacteria</taxon>
        <taxon>Hyphomicrobiales</taxon>
        <taxon>Methylobacteriaceae</taxon>
        <taxon>Enterovirga</taxon>
    </lineage>
</organism>
<dbReference type="RefSeq" id="WP_171216852.1">
    <property type="nucleotide sequence ID" value="NZ_JABEPP010000001.1"/>
</dbReference>
<proteinExistence type="predicted"/>